<accession>A0AA38FYR8</accession>
<proteinExistence type="predicted"/>
<protein>
    <submittedName>
        <fullName evidence="1">Uncharacterized protein</fullName>
    </submittedName>
</protein>
<organism evidence="1 2">
    <name type="scientific">Taxus chinensis</name>
    <name type="common">Chinese yew</name>
    <name type="synonym">Taxus wallichiana var. chinensis</name>
    <dbReference type="NCBI Taxonomy" id="29808"/>
    <lineage>
        <taxon>Eukaryota</taxon>
        <taxon>Viridiplantae</taxon>
        <taxon>Streptophyta</taxon>
        <taxon>Embryophyta</taxon>
        <taxon>Tracheophyta</taxon>
        <taxon>Spermatophyta</taxon>
        <taxon>Pinopsida</taxon>
        <taxon>Pinidae</taxon>
        <taxon>Conifers II</taxon>
        <taxon>Cupressales</taxon>
        <taxon>Taxaceae</taxon>
        <taxon>Taxus</taxon>
    </lineage>
</organism>
<gene>
    <name evidence="1" type="ORF">KI387_026434</name>
</gene>
<dbReference type="EMBL" id="JAHRHJ020000006">
    <property type="protein sequence ID" value="KAH9311399.1"/>
    <property type="molecule type" value="Genomic_DNA"/>
</dbReference>
<comment type="caution">
    <text evidence="1">The sequence shown here is derived from an EMBL/GenBank/DDBJ whole genome shotgun (WGS) entry which is preliminary data.</text>
</comment>
<name>A0AA38FYR8_TAXCH</name>
<dbReference type="Proteomes" id="UP000824469">
    <property type="component" value="Unassembled WGS sequence"/>
</dbReference>
<evidence type="ECO:0000313" key="2">
    <source>
        <dbReference type="Proteomes" id="UP000824469"/>
    </source>
</evidence>
<reference evidence="1 2" key="1">
    <citation type="journal article" date="2021" name="Nat. Plants">
        <title>The Taxus genome provides insights into paclitaxel biosynthesis.</title>
        <authorList>
            <person name="Xiong X."/>
            <person name="Gou J."/>
            <person name="Liao Q."/>
            <person name="Li Y."/>
            <person name="Zhou Q."/>
            <person name="Bi G."/>
            <person name="Li C."/>
            <person name="Du R."/>
            <person name="Wang X."/>
            <person name="Sun T."/>
            <person name="Guo L."/>
            <person name="Liang H."/>
            <person name="Lu P."/>
            <person name="Wu Y."/>
            <person name="Zhang Z."/>
            <person name="Ro D.K."/>
            <person name="Shang Y."/>
            <person name="Huang S."/>
            <person name="Yan J."/>
        </authorList>
    </citation>
    <scope>NUCLEOTIDE SEQUENCE [LARGE SCALE GENOMIC DNA]</scope>
    <source>
        <strain evidence="1">Ta-2019</strain>
    </source>
</reference>
<evidence type="ECO:0000313" key="1">
    <source>
        <dbReference type="EMBL" id="KAH9311399.1"/>
    </source>
</evidence>
<feature type="non-terminal residue" evidence="1">
    <location>
        <position position="1"/>
    </location>
</feature>
<feature type="non-terminal residue" evidence="1">
    <location>
        <position position="59"/>
    </location>
</feature>
<dbReference type="AlphaFoldDB" id="A0AA38FYR8"/>
<sequence>DSSDRTGLGFKSEVKSNKEVKSDLIPCKEVGESRTKEGKKVPQAKYMEKIKEIGQPNAS</sequence>
<keyword evidence="2" id="KW-1185">Reference proteome</keyword>